<dbReference type="SMART" id="SM00332">
    <property type="entry name" value="PP2Cc"/>
    <property type="match status" value="1"/>
</dbReference>
<sequence length="355" mass="37996">MILESIHEWIDGIGGPRSSLSVGPFGSIVTDVGKQRNENQDRAGILRVVSSTNGHGFICAALCDGMGGHAHGAQAASIGLANFFFTMVQERKEFPERRLERSVQAASAAIRKQYPQSGATISACLLEANRIVSLNVGDSRIYAFSSQTNAKRLKRLTVDDTMEEAFGSEGRGLLQYLGMQGPIVPHIKTVEDMEVGGLLITSDGAHMIGDNLIEQLHRGAKGKDELVSRIVDVSNWIGGVDNATAIFLDVAETQASLRGQNNADVSIWSSSGQLKISWFGSAGPSHAQAPPAAPQSVRSDIPSTAKPPDQAAQSTKSPANTREADKTKPRKSRTGSTRRKKESQIIMGFGEDGEK</sequence>
<evidence type="ECO:0000313" key="3">
    <source>
        <dbReference type="EMBL" id="RGP35723.1"/>
    </source>
</evidence>
<feature type="compositionally biased region" description="Basic residues" evidence="1">
    <location>
        <begin position="328"/>
        <end position="341"/>
    </location>
</feature>
<dbReference type="EMBL" id="QWEY01000012">
    <property type="protein sequence ID" value="RGP35723.1"/>
    <property type="molecule type" value="Genomic_DNA"/>
</dbReference>
<dbReference type="RefSeq" id="WP_118155549.1">
    <property type="nucleotide sequence ID" value="NZ_QWEY01000012.1"/>
</dbReference>
<evidence type="ECO:0000256" key="1">
    <source>
        <dbReference type="SAM" id="MobiDB-lite"/>
    </source>
</evidence>
<comment type="caution">
    <text evidence="3">The sequence shown here is derived from an EMBL/GenBank/DDBJ whole genome shotgun (WGS) entry which is preliminary data.</text>
</comment>
<dbReference type="Proteomes" id="UP000284547">
    <property type="component" value="Unassembled WGS sequence"/>
</dbReference>
<organism evidence="3 4">
    <name type="scientific">Pseudotabrizicola alkalilacus</name>
    <dbReference type="NCBI Taxonomy" id="2305252"/>
    <lineage>
        <taxon>Bacteria</taxon>
        <taxon>Pseudomonadati</taxon>
        <taxon>Pseudomonadota</taxon>
        <taxon>Alphaproteobacteria</taxon>
        <taxon>Rhodobacterales</taxon>
        <taxon>Paracoccaceae</taxon>
        <taxon>Pseudotabrizicola</taxon>
    </lineage>
</organism>
<gene>
    <name evidence="3" type="ORF">D1012_18165</name>
</gene>
<dbReference type="InterPro" id="IPR036457">
    <property type="entry name" value="PPM-type-like_dom_sf"/>
</dbReference>
<dbReference type="CDD" id="cd00143">
    <property type="entry name" value="PP2Cc"/>
    <property type="match status" value="1"/>
</dbReference>
<proteinExistence type="predicted"/>
<feature type="domain" description="PPM-type phosphatase" evidence="2">
    <location>
        <begin position="25"/>
        <end position="250"/>
    </location>
</feature>
<dbReference type="Pfam" id="PF13672">
    <property type="entry name" value="PP2C_2"/>
    <property type="match status" value="1"/>
</dbReference>
<keyword evidence="4" id="KW-1185">Reference proteome</keyword>
<evidence type="ECO:0000259" key="2">
    <source>
        <dbReference type="PROSITE" id="PS51746"/>
    </source>
</evidence>
<dbReference type="OrthoDB" id="9801841at2"/>
<dbReference type="InterPro" id="IPR001932">
    <property type="entry name" value="PPM-type_phosphatase-like_dom"/>
</dbReference>
<name>A0A411YY97_9RHOB</name>
<feature type="compositionally biased region" description="Polar residues" evidence="1">
    <location>
        <begin position="311"/>
        <end position="320"/>
    </location>
</feature>
<evidence type="ECO:0000313" key="4">
    <source>
        <dbReference type="Proteomes" id="UP000284547"/>
    </source>
</evidence>
<feature type="compositionally biased region" description="Low complexity" evidence="1">
    <location>
        <begin position="281"/>
        <end position="296"/>
    </location>
</feature>
<protein>
    <submittedName>
        <fullName evidence="3">Serine/threonine-protein phosphatase</fullName>
    </submittedName>
</protein>
<dbReference type="PROSITE" id="PS51746">
    <property type="entry name" value="PPM_2"/>
    <property type="match status" value="1"/>
</dbReference>
<dbReference type="AlphaFoldDB" id="A0A411YY97"/>
<dbReference type="SUPFAM" id="SSF81606">
    <property type="entry name" value="PP2C-like"/>
    <property type="match status" value="1"/>
</dbReference>
<feature type="region of interest" description="Disordered" evidence="1">
    <location>
        <begin position="281"/>
        <end position="355"/>
    </location>
</feature>
<reference evidence="3 4" key="1">
    <citation type="submission" date="2018-08" db="EMBL/GenBank/DDBJ databases">
        <title>Flavobacterium tibetense sp. nov., isolated from a wetland YonghuCo on Tibetan Plateau.</title>
        <authorList>
            <person name="Phurbu D."/>
            <person name="Lu H."/>
            <person name="Xing P."/>
        </authorList>
    </citation>
    <scope>NUCLEOTIDE SEQUENCE [LARGE SCALE GENOMIC DNA]</scope>
    <source>
        <strain evidence="3 4">DJC</strain>
    </source>
</reference>
<dbReference type="Gene3D" id="3.60.40.10">
    <property type="entry name" value="PPM-type phosphatase domain"/>
    <property type="match status" value="1"/>
</dbReference>
<accession>A0A411YY97</accession>